<accession>A0A803M336</accession>
<evidence type="ECO:0000313" key="3">
    <source>
        <dbReference type="EnsemblPlants" id="AUR62022634-RA:cds"/>
    </source>
</evidence>
<dbReference type="Proteomes" id="UP000596660">
    <property type="component" value="Unplaced"/>
</dbReference>
<feature type="region of interest" description="Disordered" evidence="1">
    <location>
        <begin position="364"/>
        <end position="383"/>
    </location>
</feature>
<evidence type="ECO:0000256" key="1">
    <source>
        <dbReference type="SAM" id="MobiDB-lite"/>
    </source>
</evidence>
<dbReference type="AlphaFoldDB" id="A0A803M336"/>
<feature type="domain" description="Replication factor A C-terminal" evidence="2">
    <location>
        <begin position="165"/>
        <end position="273"/>
    </location>
</feature>
<reference evidence="3" key="1">
    <citation type="journal article" date="2017" name="Nature">
        <title>The genome of Chenopodium quinoa.</title>
        <authorList>
            <person name="Jarvis D.E."/>
            <person name="Ho Y.S."/>
            <person name="Lightfoot D.J."/>
            <person name="Schmoeckel S.M."/>
            <person name="Li B."/>
            <person name="Borm T.J.A."/>
            <person name="Ohyanagi H."/>
            <person name="Mineta K."/>
            <person name="Michell C.T."/>
            <person name="Saber N."/>
            <person name="Kharbatia N.M."/>
            <person name="Rupper R.R."/>
            <person name="Sharp A.R."/>
            <person name="Dally N."/>
            <person name="Boughton B.A."/>
            <person name="Woo Y.H."/>
            <person name="Gao G."/>
            <person name="Schijlen E.G.W.M."/>
            <person name="Guo X."/>
            <person name="Momin A.A."/>
            <person name="Negrao S."/>
            <person name="Al-Babili S."/>
            <person name="Gehring C."/>
            <person name="Roessner U."/>
            <person name="Jung C."/>
            <person name="Murphy K."/>
            <person name="Arold S.T."/>
            <person name="Gojobori T."/>
            <person name="van der Linden C.G."/>
            <person name="van Loo E.N."/>
            <person name="Jellen E.N."/>
            <person name="Maughan P.J."/>
            <person name="Tester M."/>
        </authorList>
    </citation>
    <scope>NUCLEOTIDE SEQUENCE [LARGE SCALE GENOMIC DNA]</scope>
    <source>
        <strain evidence="3">cv. PI 614886</strain>
    </source>
</reference>
<dbReference type="InterPro" id="IPR013955">
    <property type="entry name" value="Rep_factor-A_C"/>
</dbReference>
<reference evidence="3" key="2">
    <citation type="submission" date="2021-03" db="UniProtKB">
        <authorList>
            <consortium name="EnsemblPlants"/>
        </authorList>
    </citation>
    <scope>IDENTIFICATION</scope>
</reference>
<dbReference type="Gramene" id="AUR62022634-RA">
    <property type="protein sequence ID" value="AUR62022634-RA:cds"/>
    <property type="gene ID" value="AUR62022634"/>
</dbReference>
<dbReference type="Gene3D" id="2.40.50.140">
    <property type="entry name" value="Nucleic acid-binding proteins"/>
    <property type="match status" value="2"/>
</dbReference>
<dbReference type="InterPro" id="IPR012340">
    <property type="entry name" value="NA-bd_OB-fold"/>
</dbReference>
<keyword evidence="4" id="KW-1185">Reference proteome</keyword>
<protein>
    <recommendedName>
        <fullName evidence="2">Replication factor A C-terminal domain-containing protein</fullName>
    </recommendedName>
</protein>
<sequence>MPPMVNQTYVTLNLPIPKAQILTIYSLMATDVVGLVLFADEEVRLVNFFYGQKAYVREVVITYQTNTQPIIVNVWNHLAGSACEKLNVWAEKFIVVSFTSAKASTLKGFSLSTGMDTRIIYEPKGDKANVLREWSNLYLQRLLDRQARILQAQNSLQDERHWLPATISTANLQQLTIYTGCLKCGKPTTLPEGREFGCTKCYTKETVACIRVTFTFDVVDNTDSISLTAFSNEVEKILGMHAKQIYAIKENEDHISFEKAKQNFSSKLLHLKVAPTPALTATNKLQWSLEDTIIESMEEDKTMKEVEGNTKGTSSTTDRTEYTTIGVKDFAKAAFPDWSMHKRRRTSLEKQASQIVNTSLANVEDKTSKTTGIQNAATNSDSA</sequence>
<evidence type="ECO:0000259" key="2">
    <source>
        <dbReference type="Pfam" id="PF08646"/>
    </source>
</evidence>
<dbReference type="Pfam" id="PF08646">
    <property type="entry name" value="Rep_fac-A_C"/>
    <property type="match status" value="1"/>
</dbReference>
<proteinExistence type="predicted"/>
<feature type="compositionally biased region" description="Polar residues" evidence="1">
    <location>
        <begin position="369"/>
        <end position="383"/>
    </location>
</feature>
<organism evidence="3 4">
    <name type="scientific">Chenopodium quinoa</name>
    <name type="common">Quinoa</name>
    <dbReference type="NCBI Taxonomy" id="63459"/>
    <lineage>
        <taxon>Eukaryota</taxon>
        <taxon>Viridiplantae</taxon>
        <taxon>Streptophyta</taxon>
        <taxon>Embryophyta</taxon>
        <taxon>Tracheophyta</taxon>
        <taxon>Spermatophyta</taxon>
        <taxon>Magnoliopsida</taxon>
        <taxon>eudicotyledons</taxon>
        <taxon>Gunneridae</taxon>
        <taxon>Pentapetalae</taxon>
        <taxon>Caryophyllales</taxon>
        <taxon>Chenopodiaceae</taxon>
        <taxon>Chenopodioideae</taxon>
        <taxon>Atripliceae</taxon>
        <taxon>Chenopodium</taxon>
    </lineage>
</organism>
<dbReference type="EnsemblPlants" id="AUR62022634-RA">
    <property type="protein sequence ID" value="AUR62022634-RA:cds"/>
    <property type="gene ID" value="AUR62022634"/>
</dbReference>
<name>A0A803M336_CHEQI</name>
<dbReference type="SUPFAM" id="SSF50249">
    <property type="entry name" value="Nucleic acid-binding proteins"/>
    <property type="match status" value="2"/>
</dbReference>
<evidence type="ECO:0000313" key="4">
    <source>
        <dbReference type="Proteomes" id="UP000596660"/>
    </source>
</evidence>